<reference evidence="2 4" key="1">
    <citation type="submission" date="2018-10" db="EMBL/GenBank/DDBJ databases">
        <title>The complete genome of Acinetobacter wuhouensis strain WCHAW010062.</title>
        <authorList>
            <person name="Hu Y."/>
            <person name="Long H."/>
            <person name="Feng Y."/>
            <person name="Zong Z."/>
        </authorList>
    </citation>
    <scope>NUCLEOTIDE SEQUENCE [LARGE SCALE GENOMIC DNA]</scope>
    <source>
        <strain evidence="2 4">WCHAW010062</strain>
    </source>
</reference>
<sequence length="89" mass="10022">MYAILGFIVSSVLVIIARVSYLFFFDKSCEIQLCLLQLSETQKVMYIGVILIGSYNAHLISKGKKNSILIFEFIGTFIFAFALNFLNLG</sequence>
<keyword evidence="1" id="KW-0472">Membrane</keyword>
<name>A0A385C3M7_9GAMM</name>
<dbReference type="KEGG" id="awu:BEN71_09700"/>
<reference evidence="3 5" key="2">
    <citation type="submission" date="2019-02" db="EMBL/GenBank/DDBJ databases">
        <title>The Batch Genome Submission of Acinetobacter spp. strains.</title>
        <authorList>
            <person name="Qin J."/>
            <person name="Hu Y."/>
            <person name="Ye H."/>
            <person name="Wei L."/>
            <person name="Feng Y."/>
            <person name="Zong Z."/>
        </authorList>
    </citation>
    <scope>NUCLEOTIDE SEQUENCE [LARGE SCALE GENOMIC DNA]</scope>
    <source>
        <strain evidence="3 5">WCHAW060049</strain>
    </source>
</reference>
<evidence type="ECO:0000313" key="5">
    <source>
        <dbReference type="Proteomes" id="UP000293863"/>
    </source>
</evidence>
<dbReference type="AlphaFoldDB" id="A0A385C3M7"/>
<dbReference type="OrthoDB" id="6713301at2"/>
<evidence type="ECO:0000313" key="3">
    <source>
        <dbReference type="EMBL" id="RZG43945.1"/>
    </source>
</evidence>
<proteinExistence type="predicted"/>
<dbReference type="Proteomes" id="UP000293863">
    <property type="component" value="Unassembled WGS sequence"/>
</dbReference>
<keyword evidence="1" id="KW-1133">Transmembrane helix</keyword>
<keyword evidence="5" id="KW-1185">Reference proteome</keyword>
<accession>A0A385C3M7</accession>
<evidence type="ECO:0000256" key="1">
    <source>
        <dbReference type="SAM" id="Phobius"/>
    </source>
</evidence>
<dbReference type="Proteomes" id="UP000279962">
    <property type="component" value="Chromosome"/>
</dbReference>
<gene>
    <name evidence="2" type="ORF">CDG68_12735</name>
    <name evidence="3" type="ORF">EXU28_16105</name>
</gene>
<organism evidence="3 5">
    <name type="scientific">Acinetobacter wuhouensis</name>
    <dbReference type="NCBI Taxonomy" id="1879050"/>
    <lineage>
        <taxon>Bacteria</taxon>
        <taxon>Pseudomonadati</taxon>
        <taxon>Pseudomonadota</taxon>
        <taxon>Gammaproteobacteria</taxon>
        <taxon>Moraxellales</taxon>
        <taxon>Moraxellaceae</taxon>
        <taxon>Acinetobacter</taxon>
    </lineage>
</organism>
<dbReference type="EMBL" id="SGSQ01000028">
    <property type="protein sequence ID" value="RZG43945.1"/>
    <property type="molecule type" value="Genomic_DNA"/>
</dbReference>
<protein>
    <submittedName>
        <fullName evidence="3">Uncharacterized protein</fullName>
    </submittedName>
</protein>
<keyword evidence="1" id="KW-0812">Transmembrane</keyword>
<evidence type="ECO:0000313" key="4">
    <source>
        <dbReference type="Proteomes" id="UP000279962"/>
    </source>
</evidence>
<dbReference type="EMBL" id="CP033133">
    <property type="protein sequence ID" value="AYO54452.1"/>
    <property type="molecule type" value="Genomic_DNA"/>
</dbReference>
<dbReference type="STRING" id="1879050.GCA_001696605_03351"/>
<feature type="transmembrane region" description="Helical" evidence="1">
    <location>
        <begin position="6"/>
        <end position="24"/>
    </location>
</feature>
<feature type="transmembrane region" description="Helical" evidence="1">
    <location>
        <begin position="44"/>
        <end position="61"/>
    </location>
</feature>
<evidence type="ECO:0000313" key="2">
    <source>
        <dbReference type="EMBL" id="AYO54452.1"/>
    </source>
</evidence>
<feature type="transmembrane region" description="Helical" evidence="1">
    <location>
        <begin position="67"/>
        <end position="86"/>
    </location>
</feature>